<gene>
    <name evidence="1" type="ORF">UFOVP116_307</name>
</gene>
<sequence length="205" mass="21005">MAYTRPPNAVNAGTGLIQDPVGTAPPGVIPVKLSAKIATPTELGAVKIGANISVTPDGVISTSGGSVVSAPWQLQLTANGSAPIQINNLGSRYCRTGDLVICTFNIEITGLPANNSQTQVTIANLPFSGISGSTATGHAGALCVAYFASMNDNVDSLSGTVRGNTTICDFWHLSEQKKSLVPLVVSAIKVSTKLAGSITYFTQDA</sequence>
<proteinExistence type="predicted"/>
<organism evidence="1">
    <name type="scientific">uncultured Caudovirales phage</name>
    <dbReference type="NCBI Taxonomy" id="2100421"/>
    <lineage>
        <taxon>Viruses</taxon>
        <taxon>Duplodnaviria</taxon>
        <taxon>Heunggongvirae</taxon>
        <taxon>Uroviricota</taxon>
        <taxon>Caudoviricetes</taxon>
        <taxon>Peduoviridae</taxon>
        <taxon>Maltschvirus</taxon>
        <taxon>Maltschvirus maltsch</taxon>
    </lineage>
</organism>
<accession>A0A6J5L838</accession>
<protein>
    <submittedName>
        <fullName evidence="1">Uncharacterized protein</fullName>
    </submittedName>
</protein>
<reference evidence="1" key="1">
    <citation type="submission" date="2020-04" db="EMBL/GenBank/DDBJ databases">
        <authorList>
            <person name="Chiriac C."/>
            <person name="Salcher M."/>
            <person name="Ghai R."/>
            <person name="Kavagutti S V."/>
        </authorList>
    </citation>
    <scope>NUCLEOTIDE SEQUENCE</scope>
</reference>
<dbReference type="EMBL" id="LR796237">
    <property type="protein sequence ID" value="CAB4130175.1"/>
    <property type="molecule type" value="Genomic_DNA"/>
</dbReference>
<evidence type="ECO:0000313" key="1">
    <source>
        <dbReference type="EMBL" id="CAB4130175.1"/>
    </source>
</evidence>
<name>A0A6J5L838_9CAUD</name>